<evidence type="ECO:0000313" key="14">
    <source>
        <dbReference type="EMBL" id="OMJ16816.1"/>
    </source>
</evidence>
<dbReference type="Gene3D" id="1.20.58.1040">
    <property type="match status" value="1"/>
</dbReference>
<evidence type="ECO:0000256" key="9">
    <source>
        <dbReference type="ARBA" id="ARBA00023288"/>
    </source>
</evidence>
<dbReference type="SMART" id="SM00768">
    <property type="entry name" value="X8"/>
    <property type="match status" value="1"/>
</dbReference>
<gene>
    <name evidence="13" type="ORF">AYI70_g11171</name>
    <name evidence="14" type="ORF">AYI70_g6367</name>
</gene>
<sequence length="543" mass="57792">MKFLPIASILSLSLVAAIDPLTFKGSKIFNSKTGDQFYFKGLAYQPKKGATTVPLDPLADEVGCARDVANFKDLGINSIRVYEIDNSKNHDKCMNALSAAGIYVMLDLSTPYTSIPRDAPYWDTYLLNSYKLTIDAFSKYDNLAGFIIGNEITNDVKTIPASAFVKASLRDVKTYIKSKKLSIPVGYVDNDDEAIRESLIQYFNCGDDPLATVDFYGINTYRWCGNATFKSSLYPEMLEPLANYSVPYLLTEYGCNEVTPRSFKEVASIYGPDMQDLTSGGFLFEYTNESNNYGIVDVSYGSTSVTKLADYNTFKTALSNVSPKGTTLNSYNPSLKSSTCPSVSGNWTIGSVLPPSPNLNLCNCLSTTFSCSLPSSFNPQNSDQSSALAAQISYLCGVSDCSAISTDVTKGVYGQYSACTPIQKANLILSQNYAKNNNAASACAINNLGSNLSTNSSAASINNCKSISGNTVNSTPVADMGPDGLTKGSPTPVDVTSPGNSTSNGSSSGSASGNNSTSSSKSSASTTAISFVALSVTLFALLL</sequence>
<dbReference type="GO" id="GO:0031505">
    <property type="term" value="P:fungal-type cell wall organization"/>
    <property type="evidence" value="ECO:0007669"/>
    <property type="project" value="TreeGrafter"/>
</dbReference>
<evidence type="ECO:0000256" key="3">
    <source>
        <dbReference type="ARBA" id="ARBA00007528"/>
    </source>
</evidence>
<dbReference type="GO" id="GO:0005886">
    <property type="term" value="C:plasma membrane"/>
    <property type="evidence" value="ECO:0007669"/>
    <property type="project" value="UniProtKB-SubCell"/>
</dbReference>
<dbReference type="PANTHER" id="PTHR31468:SF2">
    <property type="entry name" value="1,3-BETA-GLUCANOSYLTRANSFERASE GAS1"/>
    <property type="match status" value="1"/>
</dbReference>
<evidence type="ECO:0000313" key="15">
    <source>
        <dbReference type="Proteomes" id="UP000187283"/>
    </source>
</evidence>
<feature type="domain" description="X8" evidence="12">
    <location>
        <begin position="381"/>
        <end position="466"/>
    </location>
</feature>
<accession>A0A1R1X325</accession>
<comment type="subcellular location">
    <subcellularLocation>
        <location evidence="1">Cell envelope</location>
    </subcellularLocation>
    <subcellularLocation>
        <location evidence="10">Cell membrane</location>
        <topology evidence="10">Lipid-anchor</topology>
        <topology evidence="10">GPI-anchor</topology>
    </subcellularLocation>
    <subcellularLocation>
        <location evidence="2">Membrane</location>
        <topology evidence="2">Lipid-anchor</topology>
        <topology evidence="2">GPI-anchor</topology>
    </subcellularLocation>
</comment>
<evidence type="ECO:0000256" key="8">
    <source>
        <dbReference type="ARBA" id="ARBA00023180"/>
    </source>
</evidence>
<dbReference type="GO" id="GO:0071970">
    <property type="term" value="P:fungal-type cell wall (1-&gt;3)-beta-D-glucan biosynthetic process"/>
    <property type="evidence" value="ECO:0007669"/>
    <property type="project" value="TreeGrafter"/>
</dbReference>
<feature type="signal peptide" evidence="10">
    <location>
        <begin position="1"/>
        <end position="17"/>
    </location>
</feature>
<dbReference type="InterPro" id="IPR012946">
    <property type="entry name" value="X8"/>
</dbReference>
<dbReference type="GO" id="GO:0098552">
    <property type="term" value="C:side of membrane"/>
    <property type="evidence" value="ECO:0007669"/>
    <property type="project" value="UniProtKB-KW"/>
</dbReference>
<comment type="function">
    <text evidence="10">Splits internally a 1,3-beta-glucan molecule and transfers the newly generated reducing end (the donor) to the non-reducing end of another 1,3-beta-glucan molecule (the acceptor) forming a 1,3-beta linkage, resulting in the elongation of 1,3-beta-glucan chains in the cell wall.</text>
</comment>
<evidence type="ECO:0000256" key="1">
    <source>
        <dbReference type="ARBA" id="ARBA00004196"/>
    </source>
</evidence>
<dbReference type="EMBL" id="LSSN01002220">
    <property type="protein sequence ID" value="OMJ16816.1"/>
    <property type="molecule type" value="Genomic_DNA"/>
</dbReference>
<organism evidence="13 15">
    <name type="scientific">Smittium culicis</name>
    <dbReference type="NCBI Taxonomy" id="133412"/>
    <lineage>
        <taxon>Eukaryota</taxon>
        <taxon>Fungi</taxon>
        <taxon>Fungi incertae sedis</taxon>
        <taxon>Zoopagomycota</taxon>
        <taxon>Kickxellomycotina</taxon>
        <taxon>Harpellomycetes</taxon>
        <taxon>Harpellales</taxon>
        <taxon>Legeriomycetaceae</taxon>
        <taxon>Smittium</taxon>
    </lineage>
</organism>
<dbReference type="AlphaFoldDB" id="A0A1R1X325"/>
<dbReference type="Gene3D" id="3.20.20.80">
    <property type="entry name" value="Glycosidases"/>
    <property type="match status" value="1"/>
</dbReference>
<feature type="region of interest" description="Disordered" evidence="11">
    <location>
        <begin position="472"/>
        <end position="522"/>
    </location>
</feature>
<evidence type="ECO:0000256" key="5">
    <source>
        <dbReference type="ARBA" id="ARBA00022729"/>
    </source>
</evidence>
<feature type="chain" id="PRO_5015018815" description="1,3-beta-glucanosyltransferase" evidence="10">
    <location>
        <begin position="18"/>
        <end position="543"/>
    </location>
</feature>
<dbReference type="Pfam" id="PF03198">
    <property type="entry name" value="Glyco_hydro_72"/>
    <property type="match status" value="1"/>
</dbReference>
<keyword evidence="10" id="KW-0808">Transferase</keyword>
<keyword evidence="5 10" id="KW-0732">Signal</keyword>
<dbReference type="InterPro" id="IPR017853">
    <property type="entry name" value="GH"/>
</dbReference>
<comment type="similarity">
    <text evidence="3 10">Belongs to the glycosyl hydrolase 72 family.</text>
</comment>
<keyword evidence="8" id="KW-0325">Glycoprotein</keyword>
<evidence type="ECO:0000256" key="4">
    <source>
        <dbReference type="ARBA" id="ARBA00022622"/>
    </source>
</evidence>
<dbReference type="EMBL" id="LSSN01005602">
    <property type="protein sequence ID" value="OMJ09014.1"/>
    <property type="molecule type" value="Genomic_DNA"/>
</dbReference>
<evidence type="ECO:0000256" key="10">
    <source>
        <dbReference type="RuleBase" id="RU361209"/>
    </source>
</evidence>
<name>A0A1R1X325_9FUNG</name>
<dbReference type="Pfam" id="PF07983">
    <property type="entry name" value="X8"/>
    <property type="match status" value="1"/>
</dbReference>
<evidence type="ECO:0000256" key="11">
    <source>
        <dbReference type="SAM" id="MobiDB-lite"/>
    </source>
</evidence>
<dbReference type="EC" id="2.4.1.-" evidence="10"/>
<comment type="caution">
    <text evidence="13">The sequence shown here is derived from an EMBL/GenBank/DDBJ whole genome shotgun (WGS) entry which is preliminary data.</text>
</comment>
<dbReference type="PANTHER" id="PTHR31468">
    <property type="entry name" value="1,3-BETA-GLUCANOSYLTRANSFERASE GAS1"/>
    <property type="match status" value="1"/>
</dbReference>
<keyword evidence="6 10" id="KW-0472">Membrane</keyword>
<reference evidence="13 15" key="1">
    <citation type="submission" date="2017-01" db="EMBL/GenBank/DDBJ databases">
        <authorList>
            <person name="Mah S.A."/>
            <person name="Swanson W.J."/>
            <person name="Moy G.W."/>
            <person name="Vacquier V.D."/>
        </authorList>
    </citation>
    <scope>NUCLEOTIDE SEQUENCE [LARGE SCALE GENOMIC DNA]</scope>
    <source>
        <strain evidence="13 15">GSMNP</strain>
    </source>
</reference>
<keyword evidence="4 10" id="KW-0336">GPI-anchor</keyword>
<dbReference type="STRING" id="133412.A0A1R1X325"/>
<evidence type="ECO:0000259" key="12">
    <source>
        <dbReference type="SMART" id="SM00768"/>
    </source>
</evidence>
<evidence type="ECO:0000256" key="6">
    <source>
        <dbReference type="ARBA" id="ARBA00023136"/>
    </source>
</evidence>
<dbReference type="SUPFAM" id="SSF51445">
    <property type="entry name" value="(Trans)glycosidases"/>
    <property type="match status" value="1"/>
</dbReference>
<dbReference type="GO" id="GO:0042124">
    <property type="term" value="F:1,3-beta-glucanosyltransferase activity"/>
    <property type="evidence" value="ECO:0007669"/>
    <property type="project" value="TreeGrafter"/>
</dbReference>
<evidence type="ECO:0000313" key="13">
    <source>
        <dbReference type="EMBL" id="OMJ09014.1"/>
    </source>
</evidence>
<keyword evidence="7" id="KW-1015">Disulfide bond</keyword>
<feature type="compositionally biased region" description="Low complexity" evidence="11">
    <location>
        <begin position="497"/>
        <end position="522"/>
    </location>
</feature>
<protein>
    <recommendedName>
        <fullName evidence="10">1,3-beta-glucanosyltransferase</fullName>
        <ecNumber evidence="10">2.4.1.-</ecNumber>
    </recommendedName>
</protein>
<keyword evidence="9 10" id="KW-0449">Lipoprotein</keyword>
<evidence type="ECO:0000256" key="7">
    <source>
        <dbReference type="ARBA" id="ARBA00023157"/>
    </source>
</evidence>
<keyword evidence="15" id="KW-1185">Reference proteome</keyword>
<dbReference type="Proteomes" id="UP000187283">
    <property type="component" value="Unassembled WGS sequence"/>
</dbReference>
<evidence type="ECO:0000256" key="2">
    <source>
        <dbReference type="ARBA" id="ARBA00004589"/>
    </source>
</evidence>
<dbReference type="InterPro" id="IPR004886">
    <property type="entry name" value="Glucanosyltransferase"/>
</dbReference>
<proteinExistence type="inferred from homology"/>
<dbReference type="OrthoDB" id="421038at2759"/>